<feature type="non-terminal residue" evidence="1">
    <location>
        <position position="1"/>
    </location>
</feature>
<dbReference type="AlphaFoldDB" id="A0AAD6AMB8"/>
<dbReference type="EMBL" id="JAPTMU010000019">
    <property type="protein sequence ID" value="KAJ4927451.1"/>
    <property type="molecule type" value="Genomic_DNA"/>
</dbReference>
<gene>
    <name evidence="1" type="ORF">JOQ06_015179</name>
</gene>
<accession>A0AAD6AMB8</accession>
<name>A0AAD6AMB8_9TELE</name>
<reference evidence="1" key="1">
    <citation type="submission" date="2022-11" db="EMBL/GenBank/DDBJ databases">
        <title>Chromosome-level genome of Pogonophryne albipinna.</title>
        <authorList>
            <person name="Jo E."/>
        </authorList>
    </citation>
    <scope>NUCLEOTIDE SEQUENCE</scope>
    <source>
        <strain evidence="1">SGF0006</strain>
        <tissue evidence="1">Muscle</tissue>
    </source>
</reference>
<evidence type="ECO:0000313" key="1">
    <source>
        <dbReference type="EMBL" id="KAJ4927451.1"/>
    </source>
</evidence>
<organism evidence="1 2">
    <name type="scientific">Pogonophryne albipinna</name>
    <dbReference type="NCBI Taxonomy" id="1090488"/>
    <lineage>
        <taxon>Eukaryota</taxon>
        <taxon>Metazoa</taxon>
        <taxon>Chordata</taxon>
        <taxon>Craniata</taxon>
        <taxon>Vertebrata</taxon>
        <taxon>Euteleostomi</taxon>
        <taxon>Actinopterygii</taxon>
        <taxon>Neopterygii</taxon>
        <taxon>Teleostei</taxon>
        <taxon>Neoteleostei</taxon>
        <taxon>Acanthomorphata</taxon>
        <taxon>Eupercaria</taxon>
        <taxon>Perciformes</taxon>
        <taxon>Notothenioidei</taxon>
        <taxon>Pogonophryne</taxon>
    </lineage>
</organism>
<keyword evidence="2" id="KW-1185">Reference proteome</keyword>
<sequence length="73" mass="8092">MGGMERRCGGGGGFIDPLFLCFPVLVARLEGTEQAESRVERKPQRVTAGVSPKRSAQTCQCYTTRCSEFLRKH</sequence>
<dbReference type="Proteomes" id="UP001219934">
    <property type="component" value="Unassembled WGS sequence"/>
</dbReference>
<proteinExistence type="predicted"/>
<evidence type="ECO:0000313" key="2">
    <source>
        <dbReference type="Proteomes" id="UP001219934"/>
    </source>
</evidence>
<comment type="caution">
    <text evidence="1">The sequence shown here is derived from an EMBL/GenBank/DDBJ whole genome shotgun (WGS) entry which is preliminary data.</text>
</comment>
<protein>
    <submittedName>
        <fullName evidence="1">Uncharacterized protein</fullName>
    </submittedName>
</protein>